<dbReference type="PANTHER" id="PTHR31793:SF27">
    <property type="entry name" value="NOVEL THIOESTERASE SUPERFAMILY DOMAIN AND SAPOSIN A-TYPE DOMAIN CONTAINING PROTEIN (0610012H03RIK)"/>
    <property type="match status" value="1"/>
</dbReference>
<dbReference type="EMBL" id="JAGINP010000025">
    <property type="protein sequence ID" value="MBP2295901.1"/>
    <property type="molecule type" value="Genomic_DNA"/>
</dbReference>
<dbReference type="InterPro" id="IPR050563">
    <property type="entry name" value="4-hydroxybenzoyl-CoA_TE"/>
</dbReference>
<dbReference type="GO" id="GO:0016787">
    <property type="term" value="F:hydrolase activity"/>
    <property type="evidence" value="ECO:0007669"/>
    <property type="project" value="UniProtKB-KW"/>
</dbReference>
<reference evidence="3 4" key="1">
    <citation type="submission" date="2021-03" db="EMBL/GenBank/DDBJ databases">
        <title>Genomic Encyclopedia of Type Strains, Phase III (KMG-III): the genomes of soil and plant-associated and newly described type strains.</title>
        <authorList>
            <person name="Whitman W."/>
        </authorList>
    </citation>
    <scope>NUCLEOTIDE SEQUENCE [LARGE SCALE GENOMIC DNA]</scope>
    <source>
        <strain evidence="3 4">IMMIB AFH-6</strain>
    </source>
</reference>
<dbReference type="EC" id="3.1.2.-" evidence="3"/>
<dbReference type="PANTHER" id="PTHR31793">
    <property type="entry name" value="4-HYDROXYBENZOYL-COA THIOESTERASE FAMILY MEMBER"/>
    <property type="match status" value="1"/>
</dbReference>
<protein>
    <submittedName>
        <fullName evidence="3">Acyl-CoA thioester hydrolase</fullName>
        <ecNumber evidence="3">3.1.2.-</ecNumber>
    </submittedName>
</protein>
<evidence type="ECO:0000256" key="2">
    <source>
        <dbReference type="ARBA" id="ARBA00022801"/>
    </source>
</evidence>
<evidence type="ECO:0000313" key="3">
    <source>
        <dbReference type="EMBL" id="MBP2295901.1"/>
    </source>
</evidence>
<dbReference type="SUPFAM" id="SSF54637">
    <property type="entry name" value="Thioesterase/thiol ester dehydrase-isomerase"/>
    <property type="match status" value="1"/>
</dbReference>
<dbReference type="RefSeq" id="WP_209770550.1">
    <property type="nucleotide sequence ID" value="NZ_JAGINP010000025.1"/>
</dbReference>
<evidence type="ECO:0000313" key="4">
    <source>
        <dbReference type="Proteomes" id="UP000781958"/>
    </source>
</evidence>
<gene>
    <name evidence="3" type="ORF">J2851_005715</name>
</gene>
<comment type="similarity">
    <text evidence="1">Belongs to the 4-hydroxybenzoyl-CoA thioesterase family.</text>
</comment>
<keyword evidence="2 3" id="KW-0378">Hydrolase</keyword>
<dbReference type="CDD" id="cd00586">
    <property type="entry name" value="4HBT"/>
    <property type="match status" value="1"/>
</dbReference>
<organism evidence="3 4">
    <name type="scientific">Azospirillum rugosum</name>
    <dbReference type="NCBI Taxonomy" id="416170"/>
    <lineage>
        <taxon>Bacteria</taxon>
        <taxon>Pseudomonadati</taxon>
        <taxon>Pseudomonadota</taxon>
        <taxon>Alphaproteobacteria</taxon>
        <taxon>Rhodospirillales</taxon>
        <taxon>Azospirillaceae</taxon>
        <taxon>Azospirillum</taxon>
    </lineage>
</organism>
<dbReference type="InterPro" id="IPR029069">
    <property type="entry name" value="HotDog_dom_sf"/>
</dbReference>
<comment type="caution">
    <text evidence="3">The sequence shown here is derived from an EMBL/GenBank/DDBJ whole genome shotgun (WGS) entry which is preliminary data.</text>
</comment>
<accession>A0ABS4STL5</accession>
<proteinExistence type="inferred from homology"/>
<dbReference type="Pfam" id="PF13279">
    <property type="entry name" value="4HBT_2"/>
    <property type="match status" value="1"/>
</dbReference>
<dbReference type="Gene3D" id="3.10.129.10">
    <property type="entry name" value="Hotdog Thioesterase"/>
    <property type="match status" value="1"/>
</dbReference>
<name>A0ABS4STL5_9PROT</name>
<sequence length="138" mass="15284">MTDPTSPDHHRFWIDERVRFADLDALGHVNNNAIGVYFEQARVLLFREASGFGADTPWTVVLARSLIEYKAELLYPADVRVGVRVARVGNSSVVLAAGIFQGDRCIATQEAVCVIVDRAAHRPIPVPDDVRAVLARFQ</sequence>
<evidence type="ECO:0000256" key="1">
    <source>
        <dbReference type="ARBA" id="ARBA00005953"/>
    </source>
</evidence>
<keyword evidence="4" id="KW-1185">Reference proteome</keyword>
<dbReference type="Proteomes" id="UP000781958">
    <property type="component" value="Unassembled WGS sequence"/>
</dbReference>